<evidence type="ECO:0000256" key="1">
    <source>
        <dbReference type="ARBA" id="ARBA00022448"/>
    </source>
</evidence>
<dbReference type="PROSITE" id="PS50893">
    <property type="entry name" value="ABC_TRANSPORTER_2"/>
    <property type="match status" value="1"/>
</dbReference>
<keyword evidence="6" id="KW-1185">Reference proteome</keyword>
<dbReference type="CDD" id="cd03255">
    <property type="entry name" value="ABC_MJ0796_LolCDE_FtsE"/>
    <property type="match status" value="1"/>
</dbReference>
<name>C9R9T4_AMMDK</name>
<dbReference type="AlphaFoldDB" id="C9R9T4"/>
<dbReference type="FunFam" id="3.40.50.300:FF:000032">
    <property type="entry name" value="Export ABC transporter ATP-binding protein"/>
    <property type="match status" value="1"/>
</dbReference>
<evidence type="ECO:0000313" key="5">
    <source>
        <dbReference type="EMBL" id="ACX53063.1"/>
    </source>
</evidence>
<organism evidence="5 6">
    <name type="scientific">Ammonifex degensii (strain DSM 10501 / KC4)</name>
    <dbReference type="NCBI Taxonomy" id="429009"/>
    <lineage>
        <taxon>Bacteria</taxon>
        <taxon>Bacillati</taxon>
        <taxon>Bacillota</taxon>
        <taxon>Clostridia</taxon>
        <taxon>Thermoanaerobacterales</taxon>
        <taxon>Thermoanaerobacteraceae</taxon>
        <taxon>Ammonifex</taxon>
    </lineage>
</organism>
<keyword evidence="3" id="KW-0067">ATP-binding</keyword>
<protein>
    <submittedName>
        <fullName evidence="5">ABC transporter related protein</fullName>
    </submittedName>
</protein>
<dbReference type="InterPro" id="IPR003439">
    <property type="entry name" value="ABC_transporter-like_ATP-bd"/>
</dbReference>
<evidence type="ECO:0000313" key="6">
    <source>
        <dbReference type="Proteomes" id="UP000002620"/>
    </source>
</evidence>
<dbReference type="STRING" id="429009.Adeg_1984"/>
<dbReference type="HOGENOM" id="CLU_000604_1_22_9"/>
<keyword evidence="2" id="KW-0547">Nucleotide-binding</keyword>
<dbReference type="Gene3D" id="3.40.50.300">
    <property type="entry name" value="P-loop containing nucleotide triphosphate hydrolases"/>
    <property type="match status" value="1"/>
</dbReference>
<dbReference type="PROSITE" id="PS00211">
    <property type="entry name" value="ABC_TRANSPORTER_1"/>
    <property type="match status" value="1"/>
</dbReference>
<evidence type="ECO:0000256" key="2">
    <source>
        <dbReference type="ARBA" id="ARBA00022741"/>
    </source>
</evidence>
<dbReference type="KEGG" id="adg:Adeg_1984"/>
<dbReference type="InterPro" id="IPR027417">
    <property type="entry name" value="P-loop_NTPase"/>
</dbReference>
<dbReference type="GO" id="GO:0022857">
    <property type="term" value="F:transmembrane transporter activity"/>
    <property type="evidence" value="ECO:0007669"/>
    <property type="project" value="UniProtKB-ARBA"/>
</dbReference>
<dbReference type="PANTHER" id="PTHR24220">
    <property type="entry name" value="IMPORT ATP-BINDING PROTEIN"/>
    <property type="match status" value="1"/>
</dbReference>
<dbReference type="InterPro" id="IPR017871">
    <property type="entry name" value="ABC_transporter-like_CS"/>
</dbReference>
<accession>C9R9T4</accession>
<dbReference type="GO" id="GO:0098796">
    <property type="term" value="C:membrane protein complex"/>
    <property type="evidence" value="ECO:0007669"/>
    <property type="project" value="UniProtKB-ARBA"/>
</dbReference>
<keyword evidence="1" id="KW-0813">Transport</keyword>
<sequence length="228" mass="25654">MEEVIRVEDLTKVYGRGEAAVHALRGVTLTIARGEFVAIMGPSGSGKSTFLSILGCLERPTSGKYYFAGRDTTSLDEEGLAELRNRQIGFVFQAFNLLPRFDLVRNVELPLIYAGLPRRERRQKAVAVLERVGLGHRLYNKPPNISGGEQQRVAIARALVTDPAVILADEPTGNLDRRTGFEIMRLFKELHEEGRTIVMVTHDPEIARYAQRILHFLDGKVEREERVE</sequence>
<dbReference type="SUPFAM" id="SSF52540">
    <property type="entry name" value="P-loop containing nucleoside triphosphate hydrolases"/>
    <property type="match status" value="1"/>
</dbReference>
<dbReference type="OrthoDB" id="9810992at2"/>
<dbReference type="InterPro" id="IPR015854">
    <property type="entry name" value="ABC_transpr_LolD-like"/>
</dbReference>
<dbReference type="SMART" id="SM00382">
    <property type="entry name" value="AAA"/>
    <property type="match status" value="1"/>
</dbReference>
<evidence type="ECO:0000256" key="3">
    <source>
        <dbReference type="ARBA" id="ARBA00022840"/>
    </source>
</evidence>
<dbReference type="InterPro" id="IPR017911">
    <property type="entry name" value="MacB-like_ATP-bd"/>
</dbReference>
<dbReference type="eggNOG" id="COG1136">
    <property type="taxonomic scope" value="Bacteria"/>
</dbReference>
<dbReference type="RefSeq" id="WP_015739940.1">
    <property type="nucleotide sequence ID" value="NC_013385.1"/>
</dbReference>
<dbReference type="GO" id="GO:0005886">
    <property type="term" value="C:plasma membrane"/>
    <property type="evidence" value="ECO:0007669"/>
    <property type="project" value="TreeGrafter"/>
</dbReference>
<dbReference type="InterPro" id="IPR003593">
    <property type="entry name" value="AAA+_ATPase"/>
</dbReference>
<dbReference type="Pfam" id="PF00005">
    <property type="entry name" value="ABC_tran"/>
    <property type="match status" value="1"/>
</dbReference>
<reference evidence="5 6" key="1">
    <citation type="submission" date="2009-10" db="EMBL/GenBank/DDBJ databases">
        <title>Complete sequence of chromosome of Ammonifex degensii KC4.</title>
        <authorList>
            <consortium name="US DOE Joint Genome Institute"/>
            <person name="Kerfeld C."/>
            <person name="Goodner B."/>
            <person name="Huber H."/>
            <person name="Stetter K."/>
            <person name="Lucas S."/>
            <person name="Copeland A."/>
            <person name="Lapidus A."/>
            <person name="Glavina del Rio T."/>
            <person name="Dalin E."/>
            <person name="Tice H."/>
            <person name="Bruce D."/>
            <person name="Goodwin L."/>
            <person name="Pitluck S."/>
            <person name="Saunders E."/>
            <person name="Brettin T."/>
            <person name="Detter J.C."/>
            <person name="Han C."/>
            <person name="Larimer F."/>
            <person name="Land M."/>
            <person name="Hauser L."/>
            <person name="Kyrpides N."/>
            <person name="Ovchinnikova G."/>
            <person name="Richardson P."/>
        </authorList>
    </citation>
    <scope>NUCLEOTIDE SEQUENCE [LARGE SCALE GENOMIC DNA]</scope>
    <source>
        <strain evidence="6">DSM 10501 / KC4</strain>
    </source>
</reference>
<gene>
    <name evidence="5" type="ordered locus">Adeg_1984</name>
</gene>
<proteinExistence type="predicted"/>
<feature type="domain" description="ABC transporter" evidence="4">
    <location>
        <begin position="5"/>
        <end position="228"/>
    </location>
</feature>
<dbReference type="PANTHER" id="PTHR24220:SF86">
    <property type="entry name" value="ABC TRANSPORTER ABCH.1"/>
    <property type="match status" value="1"/>
</dbReference>
<evidence type="ECO:0000259" key="4">
    <source>
        <dbReference type="PROSITE" id="PS50893"/>
    </source>
</evidence>
<dbReference type="Proteomes" id="UP000002620">
    <property type="component" value="Chromosome"/>
</dbReference>
<dbReference type="GO" id="GO:0005524">
    <property type="term" value="F:ATP binding"/>
    <property type="evidence" value="ECO:0007669"/>
    <property type="project" value="UniProtKB-KW"/>
</dbReference>
<dbReference type="EMBL" id="CP001785">
    <property type="protein sequence ID" value="ACX53063.1"/>
    <property type="molecule type" value="Genomic_DNA"/>
</dbReference>
<dbReference type="GO" id="GO:0016887">
    <property type="term" value="F:ATP hydrolysis activity"/>
    <property type="evidence" value="ECO:0007669"/>
    <property type="project" value="InterPro"/>
</dbReference>